<dbReference type="OrthoDB" id="3040744at2759"/>
<dbReference type="EMBL" id="JACAZI010000018">
    <property type="protein sequence ID" value="KAF7341465.1"/>
    <property type="molecule type" value="Genomic_DNA"/>
</dbReference>
<protein>
    <submittedName>
        <fullName evidence="2">Uncharacterized protein</fullName>
    </submittedName>
</protein>
<name>A0A8H6XJG8_9AGAR</name>
<dbReference type="InterPro" id="IPR013083">
    <property type="entry name" value="Znf_RING/FYVE/PHD"/>
</dbReference>
<feature type="compositionally biased region" description="Low complexity" evidence="1">
    <location>
        <begin position="1"/>
        <end position="15"/>
    </location>
</feature>
<comment type="caution">
    <text evidence="2">The sequence shown here is derived from an EMBL/GenBank/DDBJ whole genome shotgun (WGS) entry which is preliminary data.</text>
</comment>
<keyword evidence="3" id="KW-1185">Reference proteome</keyword>
<dbReference type="SUPFAM" id="SSF57903">
    <property type="entry name" value="FYVE/PHD zinc finger"/>
    <property type="match status" value="1"/>
</dbReference>
<dbReference type="InterPro" id="IPR011011">
    <property type="entry name" value="Znf_FYVE_PHD"/>
</dbReference>
<organism evidence="2 3">
    <name type="scientific">Mycena venus</name>
    <dbReference type="NCBI Taxonomy" id="2733690"/>
    <lineage>
        <taxon>Eukaryota</taxon>
        <taxon>Fungi</taxon>
        <taxon>Dikarya</taxon>
        <taxon>Basidiomycota</taxon>
        <taxon>Agaricomycotina</taxon>
        <taxon>Agaricomycetes</taxon>
        <taxon>Agaricomycetidae</taxon>
        <taxon>Agaricales</taxon>
        <taxon>Marasmiineae</taxon>
        <taxon>Mycenaceae</taxon>
        <taxon>Mycena</taxon>
    </lineage>
</organism>
<dbReference type="CDD" id="cd15489">
    <property type="entry name" value="PHD_SF"/>
    <property type="match status" value="1"/>
</dbReference>
<dbReference type="AlphaFoldDB" id="A0A8H6XJG8"/>
<sequence length="298" mass="33773">MARSSSNNTSDSPSTEDLKLHSSEMNQPEVISILSDGEEANDDDITQMPMDTLAEQPQRRKPKNSPSLSPRPNPSPDESGSRSPSPSPVWCEDCGMQEPDSDDDPAEVQYENCKLWAHIACLSSLVDWNDPKVKFICERCRENPLVDLFKPGQIVLIPSPHVPNWRAAGVLWYPARFIECHKDRAGQKDEYEFRWLHCTDGATFNSAISDLPLTMQRTFSRTRKFCQEIDEVQLTENQMCTIRMPRYLDPAYQYHTNPTLTAIFNTAVPQVAEILAKFDTSHPVVEDYNAYFKSPGGE</sequence>
<gene>
    <name evidence="2" type="ORF">MVEN_01883800</name>
</gene>
<reference evidence="2" key="1">
    <citation type="submission" date="2020-05" db="EMBL/GenBank/DDBJ databases">
        <title>Mycena genomes resolve the evolution of fungal bioluminescence.</title>
        <authorList>
            <person name="Tsai I.J."/>
        </authorList>
    </citation>
    <scope>NUCLEOTIDE SEQUENCE</scope>
    <source>
        <strain evidence="2">CCC161011</strain>
    </source>
</reference>
<feature type="compositionally biased region" description="Acidic residues" evidence="1">
    <location>
        <begin position="36"/>
        <end position="45"/>
    </location>
</feature>
<evidence type="ECO:0000313" key="2">
    <source>
        <dbReference type="EMBL" id="KAF7341465.1"/>
    </source>
</evidence>
<proteinExistence type="predicted"/>
<evidence type="ECO:0000313" key="3">
    <source>
        <dbReference type="Proteomes" id="UP000620124"/>
    </source>
</evidence>
<accession>A0A8H6XJG8</accession>
<dbReference type="Proteomes" id="UP000620124">
    <property type="component" value="Unassembled WGS sequence"/>
</dbReference>
<dbReference type="Gene3D" id="3.30.40.10">
    <property type="entry name" value="Zinc/RING finger domain, C3HC4 (zinc finger)"/>
    <property type="match status" value="1"/>
</dbReference>
<evidence type="ECO:0000256" key="1">
    <source>
        <dbReference type="SAM" id="MobiDB-lite"/>
    </source>
</evidence>
<feature type="region of interest" description="Disordered" evidence="1">
    <location>
        <begin position="1"/>
        <end position="106"/>
    </location>
</feature>